<proteinExistence type="predicted"/>
<accession>A0A6J5R6W9</accession>
<gene>
    <name evidence="1" type="ORF">UFOVP1229_45</name>
</gene>
<dbReference type="EMBL" id="LR797178">
    <property type="protein sequence ID" value="CAB4191552.1"/>
    <property type="molecule type" value="Genomic_DNA"/>
</dbReference>
<protein>
    <submittedName>
        <fullName evidence="1">Uncharacterized protein</fullName>
    </submittedName>
</protein>
<evidence type="ECO:0000313" key="1">
    <source>
        <dbReference type="EMBL" id="CAB4191552.1"/>
    </source>
</evidence>
<reference evidence="1" key="1">
    <citation type="submission" date="2020-05" db="EMBL/GenBank/DDBJ databases">
        <authorList>
            <person name="Chiriac C."/>
            <person name="Salcher M."/>
            <person name="Ghai R."/>
            <person name="Kavagutti S V."/>
        </authorList>
    </citation>
    <scope>NUCLEOTIDE SEQUENCE</scope>
</reference>
<organism evidence="1">
    <name type="scientific">uncultured Caudovirales phage</name>
    <dbReference type="NCBI Taxonomy" id="2100421"/>
    <lineage>
        <taxon>Viruses</taxon>
        <taxon>Duplodnaviria</taxon>
        <taxon>Heunggongvirae</taxon>
        <taxon>Uroviricota</taxon>
        <taxon>Caudoviricetes</taxon>
        <taxon>Peduoviridae</taxon>
        <taxon>Maltschvirus</taxon>
        <taxon>Maltschvirus maltsch</taxon>
    </lineage>
</organism>
<name>A0A6J5R6W9_9CAUD</name>
<sequence length="76" mass="8773">MRRNWIQFILELIDSPPLRLVLSYLGYKIVYSCEWGSFDYLYSVEDVMSCRPCHPDMSVAPPWSALKIVAIGTPSF</sequence>